<accession>A0A9X2GYK7</accession>
<proteinExistence type="predicted"/>
<evidence type="ECO:0000313" key="1">
    <source>
        <dbReference type="EMBL" id="MCP2369560.1"/>
    </source>
</evidence>
<dbReference type="EMBL" id="JAMZDY010000001">
    <property type="protein sequence ID" value="MCP2369560.1"/>
    <property type="molecule type" value="Genomic_DNA"/>
</dbReference>
<keyword evidence="2" id="KW-1185">Reference proteome</keyword>
<comment type="caution">
    <text evidence="1">The sequence shown here is derived from an EMBL/GenBank/DDBJ whole genome shotgun (WGS) entry which is preliminary data.</text>
</comment>
<reference evidence="1" key="1">
    <citation type="submission" date="2022-06" db="EMBL/GenBank/DDBJ databases">
        <title>Sequencing the genomes of 1000 actinobacteria strains.</title>
        <authorList>
            <person name="Klenk H.-P."/>
        </authorList>
    </citation>
    <scope>NUCLEOTIDE SEQUENCE</scope>
    <source>
        <strain evidence="1">DSM 22016</strain>
    </source>
</reference>
<dbReference type="AlphaFoldDB" id="A0A9X2GYK7"/>
<name>A0A9X2GYK7_9MICO</name>
<sequence>MLALLGEAVGRASVLEGRGGCLGVGREASALP</sequence>
<protein>
    <submittedName>
        <fullName evidence="1">Uncharacterized protein</fullName>
    </submittedName>
</protein>
<organism evidence="1 2">
    <name type="scientific">Agromyces terreus</name>
    <dbReference type="NCBI Taxonomy" id="424795"/>
    <lineage>
        <taxon>Bacteria</taxon>
        <taxon>Bacillati</taxon>
        <taxon>Actinomycetota</taxon>
        <taxon>Actinomycetes</taxon>
        <taxon>Micrococcales</taxon>
        <taxon>Microbacteriaceae</taxon>
        <taxon>Agromyces</taxon>
    </lineage>
</organism>
<evidence type="ECO:0000313" key="2">
    <source>
        <dbReference type="Proteomes" id="UP001139722"/>
    </source>
</evidence>
<gene>
    <name evidence="1" type="ORF">BJ978_000236</name>
</gene>
<dbReference type="Proteomes" id="UP001139722">
    <property type="component" value="Unassembled WGS sequence"/>
</dbReference>